<reference evidence="1 2" key="2">
    <citation type="journal article" date="2022" name="Mol. Ecol. Resour.">
        <title>The genomes of chicory, endive, great burdock and yacon provide insights into Asteraceae paleo-polyploidization history and plant inulin production.</title>
        <authorList>
            <person name="Fan W."/>
            <person name="Wang S."/>
            <person name="Wang H."/>
            <person name="Wang A."/>
            <person name="Jiang F."/>
            <person name="Liu H."/>
            <person name="Zhao H."/>
            <person name="Xu D."/>
            <person name="Zhang Y."/>
        </authorList>
    </citation>
    <scope>NUCLEOTIDE SEQUENCE [LARGE SCALE GENOMIC DNA]</scope>
    <source>
        <strain evidence="2">cv. Yunnan</strain>
        <tissue evidence="1">Leaves</tissue>
    </source>
</reference>
<organism evidence="1 2">
    <name type="scientific">Smallanthus sonchifolius</name>
    <dbReference type="NCBI Taxonomy" id="185202"/>
    <lineage>
        <taxon>Eukaryota</taxon>
        <taxon>Viridiplantae</taxon>
        <taxon>Streptophyta</taxon>
        <taxon>Embryophyta</taxon>
        <taxon>Tracheophyta</taxon>
        <taxon>Spermatophyta</taxon>
        <taxon>Magnoliopsida</taxon>
        <taxon>eudicotyledons</taxon>
        <taxon>Gunneridae</taxon>
        <taxon>Pentapetalae</taxon>
        <taxon>asterids</taxon>
        <taxon>campanulids</taxon>
        <taxon>Asterales</taxon>
        <taxon>Asteraceae</taxon>
        <taxon>Asteroideae</taxon>
        <taxon>Heliantheae alliance</taxon>
        <taxon>Millerieae</taxon>
        <taxon>Smallanthus</taxon>
    </lineage>
</organism>
<evidence type="ECO:0000313" key="2">
    <source>
        <dbReference type="Proteomes" id="UP001056120"/>
    </source>
</evidence>
<name>A0ACB9A7G0_9ASTR</name>
<proteinExistence type="predicted"/>
<keyword evidence="2" id="KW-1185">Reference proteome</keyword>
<dbReference type="EMBL" id="CM042042">
    <property type="protein sequence ID" value="KAI3705919.1"/>
    <property type="molecule type" value="Genomic_DNA"/>
</dbReference>
<reference evidence="2" key="1">
    <citation type="journal article" date="2022" name="Mol. Ecol. Resour.">
        <title>The genomes of chicory, endive, great burdock and yacon provide insights into Asteraceae palaeo-polyploidization history and plant inulin production.</title>
        <authorList>
            <person name="Fan W."/>
            <person name="Wang S."/>
            <person name="Wang H."/>
            <person name="Wang A."/>
            <person name="Jiang F."/>
            <person name="Liu H."/>
            <person name="Zhao H."/>
            <person name="Xu D."/>
            <person name="Zhang Y."/>
        </authorList>
    </citation>
    <scope>NUCLEOTIDE SEQUENCE [LARGE SCALE GENOMIC DNA]</scope>
    <source>
        <strain evidence="2">cv. Yunnan</strain>
    </source>
</reference>
<dbReference type="Proteomes" id="UP001056120">
    <property type="component" value="Linkage Group LG25"/>
</dbReference>
<sequence length="494" mass="58024">MKSWRVKCKLLEKLYLIYLSIWDCFEVASCIMKWRLVNQWPKQMDSLYVADTKNPNLSRSTAALAVRFIARRERNNGYTSFPFCAYTYVSELWRKKQSDVMRFVQRVRCWEYRQFPSVVRVTHPTRPDKARRLGYKAKQGYVIYRVRVRRGGRKRPVPKGIVYGKPTNQGVTQLKFQRSKRSVAEERAGRKLAGLKVLNSYWLNEDSTYKYFEKVQSDKSKSEILLEKIQERLNEADAKVNEFKVLFEELGELAKADINALDKATRELTQIEEDLSSADAEKRHYEGLMQQKVYNGIEISKQLKEHENERKISSEKASIICPESDIEALGGCGETTSEQLQAHLKRLKQRLQQECQRHTESIDELRMLYDKKERKIKKQRRTYKAFRDKLSAIHEALDKRWSKFQRNATLLKRQLTWQYDLPPCLLRCPKIHLAAMFVTLEGFQDAVSRKISLDTVVDFALAQGSQWIFITPHDISMVKNDERIKKQQMAAPRS</sequence>
<comment type="caution">
    <text evidence="1">The sequence shown here is derived from an EMBL/GenBank/DDBJ whole genome shotgun (WGS) entry which is preliminary data.</text>
</comment>
<evidence type="ECO:0000313" key="1">
    <source>
        <dbReference type="EMBL" id="KAI3705919.1"/>
    </source>
</evidence>
<gene>
    <name evidence="1" type="ORF">L1987_76168</name>
</gene>
<accession>A0ACB9A7G0</accession>
<protein>
    <submittedName>
        <fullName evidence="1">Uncharacterized protein</fullName>
    </submittedName>
</protein>